<dbReference type="GO" id="GO:0004674">
    <property type="term" value="F:protein serine/threonine kinase activity"/>
    <property type="evidence" value="ECO:0007669"/>
    <property type="project" value="UniProtKB-KW"/>
</dbReference>
<dbReference type="KEGG" id="tcu:Tcur_0164"/>
<dbReference type="EMBL" id="CP001738">
    <property type="protein sequence ID" value="ACY95771.1"/>
    <property type="molecule type" value="Genomic_DNA"/>
</dbReference>
<keyword evidence="3" id="KW-0808">Transferase</keyword>
<evidence type="ECO:0000313" key="3">
    <source>
        <dbReference type="EMBL" id="ACY95771.1"/>
    </source>
</evidence>
<dbReference type="HOGENOM" id="CLU_090336_7_1_11"/>
<dbReference type="Gene3D" id="3.30.565.10">
    <property type="entry name" value="Histidine kinase-like ATPase, C-terminal domain"/>
    <property type="match status" value="1"/>
</dbReference>
<dbReference type="SUPFAM" id="SSF55874">
    <property type="entry name" value="ATPase domain of HSP90 chaperone/DNA topoisomerase II/histidine kinase"/>
    <property type="match status" value="1"/>
</dbReference>
<dbReference type="Proteomes" id="UP000001918">
    <property type="component" value="Chromosome"/>
</dbReference>
<dbReference type="InterPro" id="IPR036890">
    <property type="entry name" value="HATPase_C_sf"/>
</dbReference>
<proteinExistence type="predicted"/>
<keyword evidence="1 3" id="KW-0723">Serine/threonine-protein kinase</keyword>
<organism evidence="3 4">
    <name type="scientific">Thermomonospora curvata (strain ATCC 19995 / DSM 43183 / JCM 3096 / KCTC 9072 / NBRC 15933 / NCIMB 10081 / Henssen B9)</name>
    <dbReference type="NCBI Taxonomy" id="471852"/>
    <lineage>
        <taxon>Bacteria</taxon>
        <taxon>Bacillati</taxon>
        <taxon>Actinomycetota</taxon>
        <taxon>Actinomycetes</taxon>
        <taxon>Streptosporangiales</taxon>
        <taxon>Thermomonosporaceae</taxon>
        <taxon>Thermomonospora</taxon>
    </lineage>
</organism>
<dbReference type="AlphaFoldDB" id="D1AEF5"/>
<name>D1AEF5_THECD</name>
<keyword evidence="4" id="KW-1185">Reference proteome</keyword>
<gene>
    <name evidence="3" type="ordered locus">Tcur_0164</name>
</gene>
<dbReference type="CDD" id="cd16936">
    <property type="entry name" value="HATPase_RsbW-like"/>
    <property type="match status" value="1"/>
</dbReference>
<dbReference type="eggNOG" id="COG2172">
    <property type="taxonomic scope" value="Bacteria"/>
</dbReference>
<dbReference type="InterPro" id="IPR050267">
    <property type="entry name" value="Anti-sigma-factor_SerPK"/>
</dbReference>
<sequence>MSVLPVERHVPMPPAHFRTNQHDPDLRREKLRLAALPNAVGTARRFVTAQLRGWGLDQLAGDCELVVSELVTNAVIATGDRTVPAGYARLHDRTPPTIVVQLRLTWYRLLCEVWDASPRPPVPAAASPLSEGGRGLHLVAAYAAGWSAYTSPAGGKVVYAWWNLPAAGPEGTAR</sequence>
<dbReference type="RefSeq" id="WP_012850555.1">
    <property type="nucleotide sequence ID" value="NC_013510.1"/>
</dbReference>
<accession>D1AEF5</accession>
<dbReference type="InterPro" id="IPR003594">
    <property type="entry name" value="HATPase_dom"/>
</dbReference>
<dbReference type="Pfam" id="PF13581">
    <property type="entry name" value="HATPase_c_2"/>
    <property type="match status" value="1"/>
</dbReference>
<evidence type="ECO:0000256" key="1">
    <source>
        <dbReference type="ARBA" id="ARBA00022527"/>
    </source>
</evidence>
<keyword evidence="3" id="KW-0418">Kinase</keyword>
<reference evidence="3" key="1">
    <citation type="journal article" date="2011" name="Stand. Genomic Sci.">
        <title>Complete genome sequence of Thermomonospora curvata type strain (B9).</title>
        <authorList>
            <person name="Chertkov O."/>
            <person name="Sikorski J."/>
            <person name="Nolan M."/>
            <person name="Lapidus A."/>
            <person name="Lucas S."/>
            <person name="Del Rio T.G."/>
            <person name="Tice H."/>
            <person name="Cheng J.F."/>
            <person name="Goodwin L."/>
            <person name="Pitluck S."/>
            <person name="Liolios K."/>
            <person name="Ivanova N."/>
            <person name="Mavromatis K."/>
            <person name="Mikhailova N."/>
            <person name="Ovchinnikova G."/>
            <person name="Pati A."/>
            <person name="Chen A."/>
            <person name="Palaniappan K."/>
            <person name="Djao O.D."/>
            <person name="Land M."/>
            <person name="Hauser L."/>
            <person name="Chang Y.J."/>
            <person name="Jeffries C.D."/>
            <person name="Brettin T."/>
            <person name="Han C."/>
            <person name="Detter J.C."/>
            <person name="Rohde M."/>
            <person name="Goker M."/>
            <person name="Woyke T."/>
            <person name="Bristow J."/>
            <person name="Eisen J.A."/>
            <person name="Markowitz V."/>
            <person name="Hugenholtz P."/>
            <person name="Klenk H.P."/>
            <person name="Kyrpides N.C."/>
        </authorList>
    </citation>
    <scope>NUCLEOTIDE SEQUENCE [LARGE SCALE GENOMIC DNA]</scope>
    <source>
        <strain evidence="3">DSM 43183</strain>
    </source>
</reference>
<protein>
    <submittedName>
        <fullName evidence="3">Putative anti-sigma regulatory factor, serine/threonine protein kinase</fullName>
    </submittedName>
</protein>
<dbReference type="PANTHER" id="PTHR35526:SF3">
    <property type="entry name" value="ANTI-SIGMA-F FACTOR RSBW"/>
    <property type="match status" value="1"/>
</dbReference>
<dbReference type="PANTHER" id="PTHR35526">
    <property type="entry name" value="ANTI-SIGMA-F FACTOR RSBW-RELATED"/>
    <property type="match status" value="1"/>
</dbReference>
<feature type="domain" description="Histidine kinase/HSP90-like ATPase" evidence="2">
    <location>
        <begin position="34"/>
        <end position="158"/>
    </location>
</feature>
<evidence type="ECO:0000259" key="2">
    <source>
        <dbReference type="Pfam" id="PF13581"/>
    </source>
</evidence>
<dbReference type="STRING" id="471852.Tcur_0164"/>
<evidence type="ECO:0000313" key="4">
    <source>
        <dbReference type="Proteomes" id="UP000001918"/>
    </source>
</evidence>